<evidence type="ECO:0008006" key="3">
    <source>
        <dbReference type="Google" id="ProtNLM"/>
    </source>
</evidence>
<comment type="caution">
    <text evidence="1">The sequence shown here is derived from an EMBL/GenBank/DDBJ whole genome shotgun (WGS) entry which is preliminary data.</text>
</comment>
<reference evidence="1 2" key="1">
    <citation type="submission" date="2016-02" db="EMBL/GenBank/DDBJ databases">
        <title>Draft genome sequence of Thermodesulfatator sp. S606.</title>
        <authorList>
            <person name="Lai Q."/>
            <person name="Cao J."/>
            <person name="Dupont S."/>
            <person name="Shao Z."/>
            <person name="Jebbar M."/>
            <person name="Alain K."/>
        </authorList>
    </citation>
    <scope>NUCLEOTIDE SEQUENCE [LARGE SCALE GENOMIC DNA]</scope>
    <source>
        <strain evidence="1 2">S606</strain>
    </source>
</reference>
<dbReference type="EMBL" id="LSFI01000028">
    <property type="protein sequence ID" value="OAG27476.1"/>
    <property type="molecule type" value="Genomic_DNA"/>
</dbReference>
<dbReference type="Proteomes" id="UP000076964">
    <property type="component" value="Unassembled WGS sequence"/>
</dbReference>
<accession>A0A177E6Y9</accession>
<proteinExistence type="predicted"/>
<name>A0A177E6Y9_9BACT</name>
<gene>
    <name evidence="1" type="ORF">TH606_06605</name>
</gene>
<dbReference type="AlphaFoldDB" id="A0A177E6Y9"/>
<sequence>MVVGVVKVSLHIPETRSLKGKRQVVKKLIQRMNGRFKNLAISEVADQDLWQKAVIGISAVGPDSRLVNSLLDKVIDYIEEFDELEVIQAEIDIINM</sequence>
<dbReference type="SUPFAM" id="SSF103007">
    <property type="entry name" value="Hypothetical protein TT1725"/>
    <property type="match status" value="1"/>
</dbReference>
<organism evidence="1 2">
    <name type="scientific">Thermodesulfatator autotrophicus</name>
    <dbReference type="NCBI Taxonomy" id="1795632"/>
    <lineage>
        <taxon>Bacteria</taxon>
        <taxon>Pseudomonadati</taxon>
        <taxon>Thermodesulfobacteriota</taxon>
        <taxon>Thermodesulfobacteria</taxon>
        <taxon>Thermodesulfobacteriales</taxon>
        <taxon>Thermodesulfatatoraceae</taxon>
        <taxon>Thermodesulfatator</taxon>
    </lineage>
</organism>
<dbReference type="RefSeq" id="WP_068542190.1">
    <property type="nucleotide sequence ID" value="NZ_LSFI01000028.1"/>
</dbReference>
<protein>
    <recommendedName>
        <fullName evidence="3">Cytoplasmic protein</fullName>
    </recommendedName>
</protein>
<dbReference type="Gene3D" id="3.30.70.1120">
    <property type="entry name" value="TT1725-like"/>
    <property type="match status" value="1"/>
</dbReference>
<keyword evidence="2" id="KW-1185">Reference proteome</keyword>
<dbReference type="PANTHER" id="PTHR36441">
    <property type="entry name" value="HYPOTHETICAL CYTOSOLIC PROTEIN"/>
    <property type="match status" value="1"/>
</dbReference>
<dbReference type="OrthoDB" id="9809023at2"/>
<evidence type="ECO:0000313" key="2">
    <source>
        <dbReference type="Proteomes" id="UP000076964"/>
    </source>
</evidence>
<dbReference type="InterPro" id="IPR036746">
    <property type="entry name" value="TT1725-like_sf"/>
</dbReference>
<dbReference type="Pfam" id="PF04456">
    <property type="entry name" value="DUF503"/>
    <property type="match status" value="1"/>
</dbReference>
<dbReference type="STRING" id="1795632.TH606_06605"/>
<evidence type="ECO:0000313" key="1">
    <source>
        <dbReference type="EMBL" id="OAG27476.1"/>
    </source>
</evidence>
<dbReference type="PANTHER" id="PTHR36441:SF1">
    <property type="entry name" value="DUF503 DOMAIN-CONTAINING PROTEIN"/>
    <property type="match status" value="1"/>
</dbReference>
<dbReference type="InterPro" id="IPR007546">
    <property type="entry name" value="DUF503"/>
</dbReference>